<keyword evidence="2" id="KW-0732">Signal</keyword>
<keyword evidence="5" id="KW-1185">Reference proteome</keyword>
<proteinExistence type="predicted"/>
<dbReference type="OrthoDB" id="3524371at2"/>
<dbReference type="InterPro" id="IPR012338">
    <property type="entry name" value="Beta-lactam/transpept-like"/>
</dbReference>
<dbReference type="PANTHER" id="PTHR35333">
    <property type="entry name" value="BETA-LACTAMASE"/>
    <property type="match status" value="1"/>
</dbReference>
<evidence type="ECO:0000313" key="5">
    <source>
        <dbReference type="Proteomes" id="UP000294513"/>
    </source>
</evidence>
<dbReference type="GO" id="GO:0046677">
    <property type="term" value="P:response to antibiotic"/>
    <property type="evidence" value="ECO:0007669"/>
    <property type="project" value="InterPro"/>
</dbReference>
<evidence type="ECO:0000313" key="4">
    <source>
        <dbReference type="EMBL" id="TDD70603.1"/>
    </source>
</evidence>
<feature type="domain" description="Beta-lactamase class A catalytic" evidence="3">
    <location>
        <begin position="128"/>
        <end position="270"/>
    </location>
</feature>
<reference evidence="4 5" key="1">
    <citation type="submission" date="2019-03" db="EMBL/GenBank/DDBJ databases">
        <title>Draft genome sequences of novel Actinobacteria.</title>
        <authorList>
            <person name="Sahin N."/>
            <person name="Ay H."/>
            <person name="Saygin H."/>
        </authorList>
    </citation>
    <scope>NUCLEOTIDE SEQUENCE [LARGE SCALE GENOMIC DNA]</scope>
    <source>
        <strain evidence="4 5">H3C3</strain>
    </source>
</reference>
<feature type="compositionally biased region" description="Pro residues" evidence="1">
    <location>
        <begin position="38"/>
        <end position="49"/>
    </location>
</feature>
<dbReference type="Pfam" id="PF13354">
    <property type="entry name" value="Beta-lactamase2"/>
    <property type="match status" value="1"/>
</dbReference>
<dbReference type="GO" id="GO:0008800">
    <property type="term" value="F:beta-lactamase activity"/>
    <property type="evidence" value="ECO:0007669"/>
    <property type="project" value="InterPro"/>
</dbReference>
<dbReference type="Proteomes" id="UP000294513">
    <property type="component" value="Unassembled WGS sequence"/>
</dbReference>
<evidence type="ECO:0000256" key="2">
    <source>
        <dbReference type="SAM" id="SignalP"/>
    </source>
</evidence>
<dbReference type="AlphaFoldDB" id="A0A4R5ADR5"/>
<protein>
    <recommendedName>
        <fullName evidence="3">Beta-lactamase class A catalytic domain-containing protein</fullName>
    </recommendedName>
</protein>
<dbReference type="InterPro" id="IPR045155">
    <property type="entry name" value="Beta-lactam_cat"/>
</dbReference>
<feature type="region of interest" description="Disordered" evidence="1">
    <location>
        <begin position="24"/>
        <end position="56"/>
    </location>
</feature>
<gene>
    <name evidence="4" type="ORF">E1298_36535</name>
</gene>
<dbReference type="PANTHER" id="PTHR35333:SF3">
    <property type="entry name" value="BETA-LACTAMASE-TYPE TRANSPEPTIDASE FOLD CONTAINING PROTEIN"/>
    <property type="match status" value="1"/>
</dbReference>
<feature type="signal peptide" evidence="2">
    <location>
        <begin position="1"/>
        <end position="23"/>
    </location>
</feature>
<dbReference type="InterPro" id="IPR000871">
    <property type="entry name" value="Beta-lactam_class-A"/>
</dbReference>
<sequence>MTRATRWLRTVLAAATVISVVPASGSATLPDEPTPIRTAPPPPVSPEPMPRPDPRFTKSQRAALTRALDRYMDDRPGALSVSVQEITTGLAFTYKPRLRTATASIIKADIVMALLLRAQQDKRGLTATERSLAERAIKVSDNTAATALWHAIGGSDGLAAANRRLGLRSTKPGPGDAWGSTITSAADQVRLLTALTSSRSRLSAANRRYVRHLMGDVAPEQAWGVSAAAGRGADVALKNGWLPRHVHGGRWTINSVGIVRAAGRVFLIAAVSERHATMPDGIQVVEHACSTVARALSRSMPSSSALER</sequence>
<dbReference type="EMBL" id="SMKU01000302">
    <property type="protein sequence ID" value="TDD70603.1"/>
    <property type="molecule type" value="Genomic_DNA"/>
</dbReference>
<dbReference type="GO" id="GO:0030655">
    <property type="term" value="P:beta-lactam antibiotic catabolic process"/>
    <property type="evidence" value="ECO:0007669"/>
    <property type="project" value="InterPro"/>
</dbReference>
<organism evidence="4 5">
    <name type="scientific">Actinomadura rubrisoli</name>
    <dbReference type="NCBI Taxonomy" id="2530368"/>
    <lineage>
        <taxon>Bacteria</taxon>
        <taxon>Bacillati</taxon>
        <taxon>Actinomycetota</taxon>
        <taxon>Actinomycetes</taxon>
        <taxon>Streptosporangiales</taxon>
        <taxon>Thermomonosporaceae</taxon>
        <taxon>Actinomadura</taxon>
    </lineage>
</organism>
<dbReference type="Gene3D" id="3.40.710.10">
    <property type="entry name" value="DD-peptidase/beta-lactamase superfamily"/>
    <property type="match status" value="1"/>
</dbReference>
<comment type="caution">
    <text evidence="4">The sequence shown here is derived from an EMBL/GenBank/DDBJ whole genome shotgun (WGS) entry which is preliminary data.</text>
</comment>
<evidence type="ECO:0000256" key="1">
    <source>
        <dbReference type="SAM" id="MobiDB-lite"/>
    </source>
</evidence>
<accession>A0A4R5ADR5</accession>
<dbReference type="SUPFAM" id="SSF56601">
    <property type="entry name" value="beta-lactamase/transpeptidase-like"/>
    <property type="match status" value="1"/>
</dbReference>
<feature type="chain" id="PRO_5020580857" description="Beta-lactamase class A catalytic domain-containing protein" evidence="2">
    <location>
        <begin position="24"/>
        <end position="308"/>
    </location>
</feature>
<evidence type="ECO:0000259" key="3">
    <source>
        <dbReference type="Pfam" id="PF13354"/>
    </source>
</evidence>
<name>A0A4R5ADR5_9ACTN</name>